<sequence length="125" mass="13476">MLTAETQIPTDLASRYLTQLCRHATAVATAGHRFRPHAGGDTPIRDVHPSAEASDTSGVIRFGPWGRCTLEAAATTLTVRVEAVDQEKLSRIQDIITHDLHRFGGREHPTVTWPEPAAPGTGATT</sequence>
<dbReference type="Gene3D" id="3.30.310.50">
    <property type="entry name" value="Alpha-D-phosphohexomutase, C-terminal domain"/>
    <property type="match status" value="1"/>
</dbReference>
<dbReference type="eggNOG" id="COG3553">
    <property type="taxonomic scope" value="Bacteria"/>
</dbReference>
<name>Q0RV40_RHOJR</name>
<feature type="region of interest" description="Disordered" evidence="1">
    <location>
        <begin position="106"/>
        <end position="125"/>
    </location>
</feature>
<dbReference type="PATRIC" id="fig|101510.16.peg.9015"/>
<dbReference type="EMBL" id="CP000434">
    <property type="protein sequence ID" value="ABH00846.1"/>
    <property type="molecule type" value="Genomic_DNA"/>
</dbReference>
<evidence type="ECO:0000313" key="2">
    <source>
        <dbReference type="EMBL" id="ABH00846.1"/>
    </source>
</evidence>
<dbReference type="Proteomes" id="UP000008710">
    <property type="component" value="Plasmid pRHL3"/>
</dbReference>
<dbReference type="OrthoDB" id="9806511at2"/>
<dbReference type="RefSeq" id="WP_011600473.1">
    <property type="nucleotide sequence ID" value="NC_008271.1"/>
</dbReference>
<dbReference type="HOGENOM" id="CLU_1990942_0_0_11"/>
<reference evidence="3" key="1">
    <citation type="journal article" date="2006" name="Proc. Natl. Acad. Sci. U.S.A.">
        <title>The complete genome of Rhodococcus sp. RHA1 provides insights into a catabolic powerhouse.</title>
        <authorList>
            <person name="McLeod M.P."/>
            <person name="Warren R.L."/>
            <person name="Hsiao W.W.L."/>
            <person name="Araki N."/>
            <person name="Myhre M."/>
            <person name="Fernandes C."/>
            <person name="Miyazawa D."/>
            <person name="Wong W."/>
            <person name="Lillquist A.L."/>
            <person name="Wang D."/>
            <person name="Dosanjh M."/>
            <person name="Hara H."/>
            <person name="Petrescu A."/>
            <person name="Morin R.D."/>
            <person name="Yang G."/>
            <person name="Stott J.M."/>
            <person name="Schein J.E."/>
            <person name="Shin H."/>
            <person name="Smailus D."/>
            <person name="Siddiqui A.S."/>
            <person name="Marra M.A."/>
            <person name="Jones S.J.M."/>
            <person name="Holt R."/>
            <person name="Brinkman F.S.L."/>
            <person name="Miyauchi K."/>
            <person name="Fukuda M."/>
            <person name="Davies J.E."/>
            <person name="Mohn W.W."/>
            <person name="Eltis L.D."/>
        </authorList>
    </citation>
    <scope>NUCLEOTIDE SEQUENCE [LARGE SCALE GENOMIC DNA]</scope>
    <source>
        <strain evidence="3">RHA1</strain>
    </source>
</reference>
<dbReference type="Pfam" id="PF09981">
    <property type="entry name" value="DUF2218"/>
    <property type="match status" value="1"/>
</dbReference>
<evidence type="ECO:0000313" key="3">
    <source>
        <dbReference type="Proteomes" id="UP000008710"/>
    </source>
</evidence>
<organism evidence="2 3">
    <name type="scientific">Rhodococcus jostii (strain RHA1)</name>
    <dbReference type="NCBI Taxonomy" id="101510"/>
    <lineage>
        <taxon>Bacteria</taxon>
        <taxon>Bacillati</taxon>
        <taxon>Actinomycetota</taxon>
        <taxon>Actinomycetes</taxon>
        <taxon>Mycobacteriales</taxon>
        <taxon>Nocardiaceae</taxon>
        <taxon>Rhodococcus</taxon>
    </lineage>
</organism>
<gene>
    <name evidence="2" type="ordered locus">RHA1_ro11199</name>
</gene>
<evidence type="ECO:0000256" key="1">
    <source>
        <dbReference type="SAM" id="MobiDB-lite"/>
    </source>
</evidence>
<dbReference type="InterPro" id="IPR014543">
    <property type="entry name" value="UCP028291"/>
</dbReference>
<accession>Q0RV40</accession>
<keyword evidence="2" id="KW-0614">Plasmid</keyword>
<geneLocation type="plasmid" evidence="2 3">
    <name>pRHL3</name>
</geneLocation>
<dbReference type="KEGG" id="rha:RHA1_ro11199"/>
<dbReference type="AlphaFoldDB" id="Q0RV40"/>
<proteinExistence type="predicted"/>
<evidence type="ECO:0008006" key="4">
    <source>
        <dbReference type="Google" id="ProtNLM"/>
    </source>
</evidence>
<protein>
    <recommendedName>
        <fullName evidence="4">DUF2218 domain-containing protein</fullName>
    </recommendedName>
</protein>